<dbReference type="AlphaFoldDB" id="A0A1G6CVJ6"/>
<keyword evidence="6 8" id="KW-0315">Glutamine amidotransferase</keyword>
<dbReference type="SUPFAM" id="SSF52402">
    <property type="entry name" value="Adenine nucleotide alpha hydrolases-like"/>
    <property type="match status" value="1"/>
</dbReference>
<evidence type="ECO:0000256" key="5">
    <source>
        <dbReference type="ARBA" id="ARBA00022840"/>
    </source>
</evidence>
<name>A0A1G6CVJ6_9HYPH</name>
<evidence type="ECO:0000256" key="9">
    <source>
        <dbReference type="PIRSR" id="PIRSR001589-2"/>
    </source>
</evidence>
<keyword evidence="8" id="KW-0028">Amino-acid biosynthesis</keyword>
<dbReference type="NCBIfam" id="TIGR01536">
    <property type="entry name" value="asn_synth_AEB"/>
    <property type="match status" value="1"/>
</dbReference>
<evidence type="ECO:0000313" key="13">
    <source>
        <dbReference type="Proteomes" id="UP000199071"/>
    </source>
</evidence>
<dbReference type="Pfam" id="PF00733">
    <property type="entry name" value="Asn_synthase"/>
    <property type="match status" value="1"/>
</dbReference>
<feature type="active site" description="For GATase activity" evidence="8">
    <location>
        <position position="2"/>
    </location>
</feature>
<protein>
    <recommendedName>
        <fullName evidence="3">asparagine synthase (glutamine-hydrolyzing)</fullName>
        <ecNumber evidence="3">6.3.5.4</ecNumber>
    </recommendedName>
</protein>
<dbReference type="EMBL" id="FMXQ01000005">
    <property type="protein sequence ID" value="SDB36890.1"/>
    <property type="molecule type" value="Genomic_DNA"/>
</dbReference>
<feature type="site" description="Important for beta-aspartyl-AMP intermediate formation" evidence="10">
    <location>
        <position position="360"/>
    </location>
</feature>
<evidence type="ECO:0000313" key="12">
    <source>
        <dbReference type="EMBL" id="SDB36890.1"/>
    </source>
</evidence>
<proteinExistence type="inferred from homology"/>
<dbReference type="SUPFAM" id="SSF56235">
    <property type="entry name" value="N-terminal nucleophile aminohydrolases (Ntn hydrolases)"/>
    <property type="match status" value="1"/>
</dbReference>
<dbReference type="InterPro" id="IPR006426">
    <property type="entry name" value="Asn_synth_AEB"/>
</dbReference>
<dbReference type="InterPro" id="IPR017932">
    <property type="entry name" value="GATase_2_dom"/>
</dbReference>
<evidence type="ECO:0000256" key="3">
    <source>
        <dbReference type="ARBA" id="ARBA00012737"/>
    </source>
</evidence>
<feature type="binding site" evidence="9">
    <location>
        <position position="286"/>
    </location>
    <ligand>
        <name>ATP</name>
        <dbReference type="ChEBI" id="CHEBI:30616"/>
    </ligand>
</feature>
<dbReference type="GO" id="GO:0005829">
    <property type="term" value="C:cytosol"/>
    <property type="evidence" value="ECO:0007669"/>
    <property type="project" value="TreeGrafter"/>
</dbReference>
<comment type="catalytic activity">
    <reaction evidence="7">
        <text>L-aspartate + L-glutamine + ATP + H2O = L-asparagine + L-glutamate + AMP + diphosphate + H(+)</text>
        <dbReference type="Rhea" id="RHEA:12228"/>
        <dbReference type="ChEBI" id="CHEBI:15377"/>
        <dbReference type="ChEBI" id="CHEBI:15378"/>
        <dbReference type="ChEBI" id="CHEBI:29985"/>
        <dbReference type="ChEBI" id="CHEBI:29991"/>
        <dbReference type="ChEBI" id="CHEBI:30616"/>
        <dbReference type="ChEBI" id="CHEBI:33019"/>
        <dbReference type="ChEBI" id="CHEBI:58048"/>
        <dbReference type="ChEBI" id="CHEBI:58359"/>
        <dbReference type="ChEBI" id="CHEBI:456215"/>
        <dbReference type="EC" id="6.3.5.4"/>
    </reaction>
</comment>
<sequence length="610" mass="67325">MCGIAGILDFHDPPARDVIAAMAMSIGHRGPDHQGAWIDGPIGLGHRRLSILDLAARANQPMASIDGRYHVVFNGEIYNFPALRNELLALGDRFATTGDTEVILAGYRRDGVASFARLNGMFALAIWDRTEQRLVLARDRFGQKPLYLARSPSGLVFGSEIKCLLASRRVTARIDAPGLHEFCWYGTTLGARTLFAGIERLEPGHHLTIDRDGARQASFWRIDHVRPCADTLEDATARVTSLLEAAVRRHLISDVPVGVLLSGGIDSSAITTLAARHASRVDSYTVSFDFDPGEMAKARLVAEHVGTSHHEFVVRGADIAGVIRALVRQHDQPFGDAANIPLYLVAQQLGGKPKVVLQGDGGDEIFAGYRRYNVLAFERLWRALARGAPALQLLPRHARLERLLHAVGAPDPGRRMALLLTEESAQSAPTRLLGADARVSAEQTDPFVRYGELHRRVGPLDPVQRMLYTDASILLPDLFCEKVDRATMAHGLEVRLPFLDTELTDYVIGLPSSSKVRWLGKKWLLRRALRGTVPDTILNGPKRGFGVPYRAWLRGPLLPVLEATLLHGRSGMFDPEACRRAIDEHATGRVDHGFLLYKMLQLALWAEEYL</sequence>
<dbReference type="Gene3D" id="3.60.20.10">
    <property type="entry name" value="Glutamine Phosphoribosylpyrophosphate, subunit 1, domain 1"/>
    <property type="match status" value="1"/>
</dbReference>
<evidence type="ECO:0000256" key="2">
    <source>
        <dbReference type="ARBA" id="ARBA00005752"/>
    </source>
</evidence>
<keyword evidence="13" id="KW-1185">Reference proteome</keyword>
<evidence type="ECO:0000256" key="10">
    <source>
        <dbReference type="PIRSR" id="PIRSR001589-3"/>
    </source>
</evidence>
<keyword evidence="4 9" id="KW-0547">Nucleotide-binding</keyword>
<organism evidence="12 13">
    <name type="scientific">Bauldia litoralis</name>
    <dbReference type="NCBI Taxonomy" id="665467"/>
    <lineage>
        <taxon>Bacteria</taxon>
        <taxon>Pseudomonadati</taxon>
        <taxon>Pseudomonadota</taxon>
        <taxon>Alphaproteobacteria</taxon>
        <taxon>Hyphomicrobiales</taxon>
        <taxon>Kaistiaceae</taxon>
        <taxon>Bauldia</taxon>
    </lineage>
</organism>
<evidence type="ECO:0000256" key="7">
    <source>
        <dbReference type="ARBA" id="ARBA00048741"/>
    </source>
</evidence>
<dbReference type="Pfam" id="PF13537">
    <property type="entry name" value="GATase_7"/>
    <property type="match status" value="1"/>
</dbReference>
<keyword evidence="5 9" id="KW-0067">ATP-binding</keyword>
<dbReference type="STRING" id="665467.SAMN02982931_02806"/>
<dbReference type="PROSITE" id="PS51278">
    <property type="entry name" value="GATASE_TYPE_2"/>
    <property type="match status" value="1"/>
</dbReference>
<dbReference type="CDD" id="cd01991">
    <property type="entry name" value="Asn_synthase_B_C"/>
    <property type="match status" value="1"/>
</dbReference>
<dbReference type="OrthoDB" id="9763290at2"/>
<dbReference type="InterPro" id="IPR029055">
    <property type="entry name" value="Ntn_hydrolases_N"/>
</dbReference>
<feature type="domain" description="Glutamine amidotransferase type-2" evidence="11">
    <location>
        <begin position="2"/>
        <end position="212"/>
    </location>
</feature>
<gene>
    <name evidence="12" type="ORF">SAMN02982931_02806</name>
</gene>
<accession>A0A1G6CVJ6</accession>
<dbReference type="RefSeq" id="WP_090877057.1">
    <property type="nucleotide sequence ID" value="NZ_FMXQ01000005.1"/>
</dbReference>
<evidence type="ECO:0000259" key="11">
    <source>
        <dbReference type="PROSITE" id="PS51278"/>
    </source>
</evidence>
<dbReference type="Gene3D" id="3.40.50.620">
    <property type="entry name" value="HUPs"/>
    <property type="match status" value="1"/>
</dbReference>
<dbReference type="PANTHER" id="PTHR43284:SF1">
    <property type="entry name" value="ASPARAGINE SYNTHETASE"/>
    <property type="match status" value="1"/>
</dbReference>
<dbReference type="Proteomes" id="UP000199071">
    <property type="component" value="Unassembled WGS sequence"/>
</dbReference>
<keyword evidence="8" id="KW-0061">Asparagine biosynthesis</keyword>
<dbReference type="GO" id="GO:0004066">
    <property type="term" value="F:asparagine synthase (glutamine-hydrolyzing) activity"/>
    <property type="evidence" value="ECO:0007669"/>
    <property type="project" value="UniProtKB-EC"/>
</dbReference>
<dbReference type="PIRSF" id="PIRSF001589">
    <property type="entry name" value="Asn_synthetase_glu-h"/>
    <property type="match status" value="1"/>
</dbReference>
<evidence type="ECO:0000256" key="8">
    <source>
        <dbReference type="PIRSR" id="PIRSR001589-1"/>
    </source>
</evidence>
<evidence type="ECO:0000256" key="4">
    <source>
        <dbReference type="ARBA" id="ARBA00022741"/>
    </source>
</evidence>
<dbReference type="CDD" id="cd00712">
    <property type="entry name" value="AsnB"/>
    <property type="match status" value="1"/>
</dbReference>
<feature type="binding site" evidence="9">
    <location>
        <position position="99"/>
    </location>
    <ligand>
        <name>L-glutamine</name>
        <dbReference type="ChEBI" id="CHEBI:58359"/>
    </ligand>
</feature>
<feature type="binding site" evidence="9">
    <location>
        <position position="260"/>
    </location>
    <ligand>
        <name>ATP</name>
        <dbReference type="ChEBI" id="CHEBI:30616"/>
    </ligand>
</feature>
<dbReference type="GO" id="GO:0005524">
    <property type="term" value="F:ATP binding"/>
    <property type="evidence" value="ECO:0007669"/>
    <property type="project" value="UniProtKB-KW"/>
</dbReference>
<evidence type="ECO:0000256" key="1">
    <source>
        <dbReference type="ARBA" id="ARBA00005187"/>
    </source>
</evidence>
<evidence type="ECO:0000256" key="6">
    <source>
        <dbReference type="ARBA" id="ARBA00022962"/>
    </source>
</evidence>
<dbReference type="EC" id="6.3.5.4" evidence="3"/>
<dbReference type="InterPro" id="IPR014729">
    <property type="entry name" value="Rossmann-like_a/b/a_fold"/>
</dbReference>
<dbReference type="InterPro" id="IPR051786">
    <property type="entry name" value="ASN_synthetase/amidase"/>
</dbReference>
<dbReference type="GO" id="GO:0006529">
    <property type="term" value="P:asparagine biosynthetic process"/>
    <property type="evidence" value="ECO:0007669"/>
    <property type="project" value="UniProtKB-KW"/>
</dbReference>
<comment type="pathway">
    <text evidence="1">Amino-acid biosynthesis; L-asparagine biosynthesis; L-asparagine from L-aspartate (L-Gln route): step 1/1.</text>
</comment>
<dbReference type="PANTHER" id="PTHR43284">
    <property type="entry name" value="ASPARAGINE SYNTHETASE (GLUTAMINE-HYDROLYZING)"/>
    <property type="match status" value="1"/>
</dbReference>
<dbReference type="InterPro" id="IPR033738">
    <property type="entry name" value="AsnB_N"/>
</dbReference>
<reference evidence="12 13" key="1">
    <citation type="submission" date="2016-10" db="EMBL/GenBank/DDBJ databases">
        <authorList>
            <person name="de Groot N.N."/>
        </authorList>
    </citation>
    <scope>NUCLEOTIDE SEQUENCE [LARGE SCALE GENOMIC DNA]</scope>
    <source>
        <strain evidence="12 13">ATCC 35022</strain>
    </source>
</reference>
<dbReference type="InterPro" id="IPR001962">
    <property type="entry name" value="Asn_synthase"/>
</dbReference>
<comment type="similarity">
    <text evidence="2">Belongs to the asparagine synthetase family.</text>
</comment>